<feature type="domain" description="SUEL-type lectin" evidence="2">
    <location>
        <begin position="24"/>
        <end position="109"/>
    </location>
</feature>
<feature type="transmembrane region" description="Helical" evidence="1">
    <location>
        <begin position="147"/>
        <end position="169"/>
    </location>
</feature>
<dbReference type="Proteomes" id="UP000683360">
    <property type="component" value="Unassembled WGS sequence"/>
</dbReference>
<dbReference type="Gene3D" id="2.60.120.740">
    <property type="match status" value="1"/>
</dbReference>
<keyword evidence="1" id="KW-0472">Membrane</keyword>
<accession>A0A8S3UEN5</accession>
<keyword evidence="1" id="KW-1133">Transmembrane helix</keyword>
<gene>
    <name evidence="3" type="ORF">MEDL_53333</name>
</gene>
<evidence type="ECO:0000256" key="1">
    <source>
        <dbReference type="SAM" id="Phobius"/>
    </source>
</evidence>
<keyword evidence="4" id="KW-1185">Reference proteome</keyword>
<evidence type="ECO:0000259" key="2">
    <source>
        <dbReference type="PROSITE" id="PS50228"/>
    </source>
</evidence>
<name>A0A8S3UEN5_MYTED</name>
<proteinExistence type="predicted"/>
<dbReference type="EMBL" id="CAJPWZ010002579">
    <property type="protein sequence ID" value="CAG2241085.1"/>
    <property type="molecule type" value="Genomic_DNA"/>
</dbReference>
<organism evidence="3 4">
    <name type="scientific">Mytilus edulis</name>
    <name type="common">Blue mussel</name>
    <dbReference type="NCBI Taxonomy" id="6550"/>
    <lineage>
        <taxon>Eukaryota</taxon>
        <taxon>Metazoa</taxon>
        <taxon>Spiralia</taxon>
        <taxon>Lophotrochozoa</taxon>
        <taxon>Mollusca</taxon>
        <taxon>Bivalvia</taxon>
        <taxon>Autobranchia</taxon>
        <taxon>Pteriomorphia</taxon>
        <taxon>Mytilida</taxon>
        <taxon>Mytiloidea</taxon>
        <taxon>Mytilidae</taxon>
        <taxon>Mytilinae</taxon>
        <taxon>Mytilus</taxon>
    </lineage>
</organism>
<reference evidence="3" key="1">
    <citation type="submission" date="2021-03" db="EMBL/GenBank/DDBJ databases">
        <authorList>
            <person name="Bekaert M."/>
        </authorList>
    </citation>
    <scope>NUCLEOTIDE SEQUENCE</scope>
</reference>
<evidence type="ECO:0000313" key="3">
    <source>
        <dbReference type="EMBL" id="CAG2241085.1"/>
    </source>
</evidence>
<dbReference type="OrthoDB" id="6630641at2759"/>
<dbReference type="PROSITE" id="PS50228">
    <property type="entry name" value="SUEL_LECTIN"/>
    <property type="match status" value="1"/>
</dbReference>
<dbReference type="InterPro" id="IPR000922">
    <property type="entry name" value="Lectin_gal-bd_dom"/>
</dbReference>
<comment type="caution">
    <text evidence="3">The sequence shown here is derived from an EMBL/GenBank/DDBJ whole genome shotgun (WGS) entry which is preliminary data.</text>
</comment>
<dbReference type="GO" id="GO:0030246">
    <property type="term" value="F:carbohydrate binding"/>
    <property type="evidence" value="ECO:0007669"/>
    <property type="project" value="InterPro"/>
</dbReference>
<evidence type="ECO:0000313" key="4">
    <source>
        <dbReference type="Proteomes" id="UP000683360"/>
    </source>
</evidence>
<dbReference type="Pfam" id="PF02140">
    <property type="entry name" value="SUEL_Lectin"/>
    <property type="match status" value="1"/>
</dbReference>
<dbReference type="InterPro" id="IPR043159">
    <property type="entry name" value="Lectin_gal-bd_sf"/>
</dbReference>
<sequence length="193" mass="21873">MLNEIYFVLLTWQISSGSEQNLTLCNERYKTLGCEPNYIYIIDVFYGRDNNLIYQPRSHSYCSSNKTENIIRQKCDGKSVCDVSVYPVVLQGSNCGYANPYLRLRYKCRKSELSVTTANPSSVNLRKTDSSSITVTGKTSEKNIISIYWKIYMLSCGAVLLVLISIAIFRLKPCRKKMKPAEITESKTAATDV</sequence>
<dbReference type="AlphaFoldDB" id="A0A8S3UEN5"/>
<keyword evidence="1" id="KW-0812">Transmembrane</keyword>
<protein>
    <recommendedName>
        <fullName evidence="2">SUEL-type lectin domain-containing protein</fullName>
    </recommendedName>
</protein>
<dbReference type="CDD" id="cd22823">
    <property type="entry name" value="Gal_Rha_Lectin"/>
    <property type="match status" value="1"/>
</dbReference>